<evidence type="ECO:0000256" key="5">
    <source>
        <dbReference type="ARBA" id="ARBA00049127"/>
    </source>
</evidence>
<dbReference type="InterPro" id="IPR009006">
    <property type="entry name" value="Ala_racemase/Decarboxylase_C"/>
</dbReference>
<organism evidence="7">
    <name type="scientific">Balaenoptera musculus</name>
    <name type="common">Blue whale</name>
    <dbReference type="NCBI Taxonomy" id="9771"/>
    <lineage>
        <taxon>Eukaryota</taxon>
        <taxon>Metazoa</taxon>
        <taxon>Chordata</taxon>
        <taxon>Craniata</taxon>
        <taxon>Vertebrata</taxon>
        <taxon>Euteleostomi</taxon>
        <taxon>Mammalia</taxon>
        <taxon>Eutheria</taxon>
        <taxon>Laurasiatheria</taxon>
        <taxon>Artiodactyla</taxon>
        <taxon>Whippomorpha</taxon>
        <taxon>Cetacea</taxon>
        <taxon>Mysticeti</taxon>
        <taxon>Balaenopteridae</taxon>
        <taxon>Balaenoptera</taxon>
    </lineage>
</organism>
<proteinExistence type="predicted"/>
<dbReference type="OMA" id="IEAYCAV"/>
<dbReference type="GO" id="GO:0005737">
    <property type="term" value="C:cytoplasm"/>
    <property type="evidence" value="ECO:0007669"/>
    <property type="project" value="TreeGrafter"/>
</dbReference>
<keyword evidence="1" id="KW-0597">Phosphoprotein</keyword>
<dbReference type="PRINTS" id="PR01182">
    <property type="entry name" value="ORNDCRBXLASE"/>
</dbReference>
<evidence type="ECO:0000313" key="7">
    <source>
        <dbReference type="Ensembl" id="ENSBMSP00010022470.1"/>
    </source>
</evidence>
<dbReference type="GO" id="GO:0004586">
    <property type="term" value="F:ornithine decarboxylase activity"/>
    <property type="evidence" value="ECO:0007669"/>
    <property type="project" value="UniProtKB-EC"/>
</dbReference>
<reference evidence="7" key="1">
    <citation type="submission" date="2023-09" db="UniProtKB">
        <authorList>
            <consortium name="Ensembl"/>
        </authorList>
    </citation>
    <scope>IDENTIFICATION</scope>
</reference>
<comment type="catalytic activity">
    <reaction evidence="5">
        <text>L-ornithine + H(+) = putrescine + CO2</text>
        <dbReference type="Rhea" id="RHEA:22964"/>
        <dbReference type="ChEBI" id="CHEBI:15378"/>
        <dbReference type="ChEBI" id="CHEBI:16526"/>
        <dbReference type="ChEBI" id="CHEBI:46911"/>
        <dbReference type="ChEBI" id="CHEBI:326268"/>
        <dbReference type="EC" id="4.1.1.17"/>
    </reaction>
</comment>
<dbReference type="Ensembl" id="ENSBMST00010024759.1">
    <property type="protein sequence ID" value="ENSBMSP00010022470.1"/>
    <property type="gene ID" value="ENSBMSG00010016327.1"/>
</dbReference>
<dbReference type="SUPFAM" id="SSF51419">
    <property type="entry name" value="PLP-binding barrel"/>
    <property type="match status" value="1"/>
</dbReference>
<dbReference type="InterPro" id="IPR000183">
    <property type="entry name" value="Orn/DAP/Arg_de-COase"/>
</dbReference>
<feature type="domain" description="Orn/DAP/Arg decarboxylase 2 N-terminal" evidence="6">
    <location>
        <begin position="2"/>
        <end position="61"/>
    </location>
</feature>
<dbReference type="InterPro" id="IPR002433">
    <property type="entry name" value="Orn_de-COase"/>
</dbReference>
<evidence type="ECO:0000259" key="6">
    <source>
        <dbReference type="Pfam" id="PF02784"/>
    </source>
</evidence>
<dbReference type="GO" id="GO:0033387">
    <property type="term" value="P:putrescine biosynthetic process from arginine, via ornithine"/>
    <property type="evidence" value="ECO:0007669"/>
    <property type="project" value="TreeGrafter"/>
</dbReference>
<dbReference type="PRINTS" id="PR01179">
    <property type="entry name" value="ODADCRBXLASE"/>
</dbReference>
<dbReference type="AlphaFoldDB" id="A0A8C0I3J3"/>
<dbReference type="EC" id="4.1.1.17" evidence="3"/>
<sequence>MGAEVGFNMFLLDIGCGFPGSEDVNLKFEEITSVINPVLCKYFPTDSGVRIIAEPGRYCVASVFTLAVNIIAKKLILKEQTGSDDEDESSEQTFMYYGNDGPLLQKRSKPDEKYYSFSIRGLTCDGLDRIVEHCNLLEMNVGNWMLFENMGVCTVTAASTFNRFQRPTIYYVTSGPTWKLIVVTCFKINK</sequence>
<dbReference type="Pfam" id="PF02784">
    <property type="entry name" value="Orn_Arg_deC_N"/>
    <property type="match status" value="1"/>
</dbReference>
<accession>A0A8C0I3J3</accession>
<evidence type="ECO:0000256" key="3">
    <source>
        <dbReference type="ARBA" id="ARBA00034138"/>
    </source>
</evidence>
<name>A0A8C0I3J3_BALMU</name>
<dbReference type="SUPFAM" id="SSF50621">
    <property type="entry name" value="Alanine racemase C-terminal domain-like"/>
    <property type="match status" value="1"/>
</dbReference>
<evidence type="ECO:0000256" key="1">
    <source>
        <dbReference type="ARBA" id="ARBA00022553"/>
    </source>
</evidence>
<comment type="pathway">
    <text evidence="2">Amine and polyamine biosynthesis; putrescine biosynthesis via L-ornithine pathway; putrescine from L-ornithine: step 1/1.</text>
</comment>
<dbReference type="PANTHER" id="PTHR11482:SF42">
    <property type="entry name" value="ORNITHINE DECARBOXYLASE"/>
    <property type="match status" value="1"/>
</dbReference>
<evidence type="ECO:0000256" key="4">
    <source>
        <dbReference type="ARBA" id="ARBA00039485"/>
    </source>
</evidence>
<dbReference type="Gene3D" id="3.20.20.10">
    <property type="entry name" value="Alanine racemase"/>
    <property type="match status" value="1"/>
</dbReference>
<evidence type="ECO:0000256" key="2">
    <source>
        <dbReference type="ARBA" id="ARBA00034115"/>
    </source>
</evidence>
<dbReference type="PANTHER" id="PTHR11482">
    <property type="entry name" value="ARGININE/DIAMINOPIMELATE/ORNITHINE DECARBOXYLASE"/>
    <property type="match status" value="1"/>
</dbReference>
<dbReference type="InterPro" id="IPR029066">
    <property type="entry name" value="PLP-binding_barrel"/>
</dbReference>
<dbReference type="GeneTree" id="ENSGT00950000182995"/>
<dbReference type="Gene3D" id="2.40.37.10">
    <property type="entry name" value="Lyase, Ornithine Decarboxylase, Chain A, domain 1"/>
    <property type="match status" value="1"/>
</dbReference>
<protein>
    <recommendedName>
        <fullName evidence="4">Ornithine decarboxylase</fullName>
        <ecNumber evidence="3">4.1.1.17</ecNumber>
    </recommendedName>
</protein>
<dbReference type="InterPro" id="IPR022644">
    <property type="entry name" value="De-COase2_N"/>
</dbReference>